<dbReference type="AlphaFoldDB" id="A0A0Q9YXS4"/>
<protein>
    <submittedName>
        <fullName evidence="1">Uncharacterized protein</fullName>
    </submittedName>
</protein>
<gene>
    <name evidence="1" type="ORF">HT99x_00100</name>
    <name evidence="2" type="ORF">HT99x_011570</name>
</gene>
<evidence type="ECO:0000313" key="3">
    <source>
        <dbReference type="Proteomes" id="UP000051497"/>
    </source>
</evidence>
<dbReference type="OrthoDB" id="9915428at2"/>
<evidence type="ECO:0000313" key="2">
    <source>
        <dbReference type="EMBL" id="MCS5712073.1"/>
    </source>
</evidence>
<organism evidence="1">
    <name type="scientific">Candidatus Berkiella aquae</name>
    <dbReference type="NCBI Taxonomy" id="295108"/>
    <lineage>
        <taxon>Bacteria</taxon>
        <taxon>Pseudomonadati</taxon>
        <taxon>Pseudomonadota</taxon>
        <taxon>Gammaproteobacteria</taxon>
        <taxon>Candidatus Berkiellales</taxon>
        <taxon>Candidatus Berkiellaceae</taxon>
        <taxon>Candidatus Berkiella</taxon>
    </lineage>
</organism>
<dbReference type="STRING" id="295108.HT99x_00100"/>
<dbReference type="RefSeq" id="WP_075064764.1">
    <property type="nucleotide sequence ID" value="NZ_LKAJ02000001.1"/>
</dbReference>
<evidence type="ECO:0000313" key="1">
    <source>
        <dbReference type="EMBL" id="KRG22562.1"/>
    </source>
</evidence>
<reference evidence="2" key="3">
    <citation type="submission" date="2021-06" db="EMBL/GenBank/DDBJ databases">
        <title>Genomic Description and Analysis of Intracellular Bacteria, Candidatus Berkiella cookevillensis and Candidatus Berkiella aquae.</title>
        <authorList>
            <person name="Kidane D.T."/>
            <person name="Mehari Y.T."/>
            <person name="Rice F.C."/>
            <person name="Arivett B.A."/>
            <person name="Farone A.L."/>
            <person name="Berk S.G."/>
            <person name="Farone M.B."/>
        </authorList>
    </citation>
    <scope>NUCLEOTIDE SEQUENCE</scope>
    <source>
        <strain evidence="2">HT99</strain>
    </source>
</reference>
<name>A0A0Q9YXS4_9GAMM</name>
<proteinExistence type="predicted"/>
<dbReference type="EMBL" id="LKAJ02000001">
    <property type="protein sequence ID" value="MCS5712073.1"/>
    <property type="molecule type" value="Genomic_DNA"/>
</dbReference>
<comment type="caution">
    <text evidence="1">The sequence shown here is derived from an EMBL/GenBank/DDBJ whole genome shotgun (WGS) entry which is preliminary data.</text>
</comment>
<sequence length="230" mass="23819">MLTMYKQNTQQASLEVLPTAGALTVPSAAPVDTTLIIPSSAPAEAALILPEQDKPTFETVVSHKTVATAAGIMSTTVGAPVGALMGRAVGYELGEKVAETVRESVKEKGDEIAQAILQGSGLDGVPGASYLVQANVTGLAHQAGEMAYNETVKVSTAKGATIGGLVAGGATVAFLEGLNLIGYAYRRWISPSVQQSGEDRLRALAAQMDAEEEMLTIKDHSQPSSSPRPQ</sequence>
<reference evidence="2" key="2">
    <citation type="journal article" date="2016" name="Genome Announc.">
        <title>Draft Genome Sequences of Two Novel Amoeba-Resistant Intranuclear Bacteria, 'Candidatus Berkiella cookevillensis' and 'Candidatus Berkiella aquae'.</title>
        <authorList>
            <person name="Mehari Y.T."/>
            <person name="Arivett B.A."/>
            <person name="Farone A.L."/>
            <person name="Gunderson J.H."/>
            <person name="Farone M.B."/>
        </authorList>
    </citation>
    <scope>NUCLEOTIDE SEQUENCE</scope>
    <source>
        <strain evidence="2">HT99</strain>
    </source>
</reference>
<reference evidence="1" key="1">
    <citation type="submission" date="2015-09" db="EMBL/GenBank/DDBJ databases">
        <title>Draft Genome Sequences of Two Novel Amoeba-resistant Intranuclear Bacteria, Candidatus Berkiella cookevillensis and Candidatus Berkiella aquae.</title>
        <authorList>
            <person name="Mehari Y.T."/>
            <person name="Arivett B.A."/>
            <person name="Farone A.L."/>
            <person name="Gunderson J.H."/>
            <person name="Farone M.B."/>
        </authorList>
    </citation>
    <scope>NUCLEOTIDE SEQUENCE [LARGE SCALE GENOMIC DNA]</scope>
    <source>
        <strain evidence="1">HT99</strain>
    </source>
</reference>
<dbReference type="Proteomes" id="UP000051497">
    <property type="component" value="Unassembled WGS sequence"/>
</dbReference>
<keyword evidence="3" id="KW-1185">Reference proteome</keyword>
<accession>A0A0Q9YXS4</accession>
<dbReference type="EMBL" id="LKAJ01000001">
    <property type="protein sequence ID" value="KRG22562.1"/>
    <property type="molecule type" value="Genomic_DNA"/>
</dbReference>